<proteinExistence type="predicted"/>
<dbReference type="Proteomes" id="UP000032049">
    <property type="component" value="Unassembled WGS sequence"/>
</dbReference>
<dbReference type="RefSeq" id="WP_041887213.1">
    <property type="nucleotide sequence ID" value="NZ_CP157278.1"/>
</dbReference>
<accession>A0A0D0FQ46</accession>
<dbReference type="OrthoDB" id="9837650at2"/>
<name>A0A0D0FQ46_9SPHI</name>
<evidence type="ECO:0000313" key="1">
    <source>
        <dbReference type="EMBL" id="KIO74569.1"/>
    </source>
</evidence>
<dbReference type="AlphaFoldDB" id="A0A0D0FQ46"/>
<gene>
    <name evidence="1" type="ORF">TH53_25695</name>
</gene>
<evidence type="ECO:0000313" key="2">
    <source>
        <dbReference type="Proteomes" id="UP000032049"/>
    </source>
</evidence>
<comment type="caution">
    <text evidence="1">The sequence shown here is derived from an EMBL/GenBank/DDBJ whole genome shotgun (WGS) entry which is preliminary data.</text>
</comment>
<protein>
    <submittedName>
        <fullName evidence="1">Uncharacterized protein</fullName>
    </submittedName>
</protein>
<keyword evidence="2" id="KW-1185">Reference proteome</keyword>
<sequence>MIYYKISLYGENFQVKRLSPNIPLFRVVHKKGILEIYKNRSSGKWSVLFRSNPDDLISAAFIGPEIENSYPVAHGHKLNTGRSSSVVRIFS</sequence>
<dbReference type="EMBL" id="JXRA01000163">
    <property type="protein sequence ID" value="KIO74569.1"/>
    <property type="molecule type" value="Genomic_DNA"/>
</dbReference>
<reference evidence="1 2" key="1">
    <citation type="submission" date="2015-01" db="EMBL/GenBank/DDBJ databases">
        <title>Draft genome sequence of Pedobacter sp. NL19 isolated from sludge of an effluent treatment pond in an abandoned uranium mine.</title>
        <authorList>
            <person name="Santos T."/>
            <person name="Caetano T."/>
            <person name="Covas C."/>
            <person name="Cruz A."/>
            <person name="Mendo S."/>
        </authorList>
    </citation>
    <scope>NUCLEOTIDE SEQUENCE [LARGE SCALE GENOMIC DNA]</scope>
    <source>
        <strain evidence="1 2">NL19</strain>
    </source>
</reference>
<dbReference type="STRING" id="1503925.TH53_25695"/>
<organism evidence="1 2">
    <name type="scientific">Pedobacter lusitanus</name>
    <dbReference type="NCBI Taxonomy" id="1503925"/>
    <lineage>
        <taxon>Bacteria</taxon>
        <taxon>Pseudomonadati</taxon>
        <taxon>Bacteroidota</taxon>
        <taxon>Sphingobacteriia</taxon>
        <taxon>Sphingobacteriales</taxon>
        <taxon>Sphingobacteriaceae</taxon>
        <taxon>Pedobacter</taxon>
    </lineage>
</organism>